<evidence type="ECO:0000259" key="1">
    <source>
        <dbReference type="Pfam" id="PF01261"/>
    </source>
</evidence>
<evidence type="ECO:0000313" key="3">
    <source>
        <dbReference type="Proteomes" id="UP001056429"/>
    </source>
</evidence>
<dbReference type="Pfam" id="PF01261">
    <property type="entry name" value="AP_endonuc_2"/>
    <property type="match status" value="1"/>
</dbReference>
<dbReference type="AlphaFoldDB" id="A0A9J6NVF5"/>
<dbReference type="RefSeq" id="WP_250857099.1">
    <property type="nucleotide sequence ID" value="NZ_JAGSOJ010000001.1"/>
</dbReference>
<protein>
    <submittedName>
        <fullName evidence="2">TIM barrel protein</fullName>
    </submittedName>
</protein>
<dbReference type="Proteomes" id="UP001056429">
    <property type="component" value="Unassembled WGS sequence"/>
</dbReference>
<feature type="domain" description="Xylose isomerase-like TIM barrel" evidence="1">
    <location>
        <begin position="26"/>
        <end position="267"/>
    </location>
</feature>
<accession>A0A9J6NVF5</accession>
<keyword evidence="3" id="KW-1185">Reference proteome</keyword>
<reference evidence="2" key="1">
    <citation type="journal article" date="2021" name="mSystems">
        <title>Bacteria and Archaea Synergistically Convert Glycine Betaine to Biogenic Methane in the Formosa Cold Seep of the South China Sea.</title>
        <authorList>
            <person name="Li L."/>
            <person name="Zhang W."/>
            <person name="Zhang S."/>
            <person name="Song L."/>
            <person name="Sun Q."/>
            <person name="Zhang H."/>
            <person name="Xiang H."/>
            <person name="Dong X."/>
        </authorList>
    </citation>
    <scope>NUCLEOTIDE SEQUENCE</scope>
    <source>
        <strain evidence="2">ZWT</strain>
    </source>
</reference>
<dbReference type="EMBL" id="JAGSOJ010000001">
    <property type="protein sequence ID" value="MCM1988243.1"/>
    <property type="molecule type" value="Genomic_DNA"/>
</dbReference>
<proteinExistence type="predicted"/>
<dbReference type="InterPro" id="IPR013022">
    <property type="entry name" value="Xyl_isomerase-like_TIM-brl"/>
</dbReference>
<organism evidence="2 3">
    <name type="scientific">Oceanirhabdus seepicola</name>
    <dbReference type="NCBI Taxonomy" id="2828781"/>
    <lineage>
        <taxon>Bacteria</taxon>
        <taxon>Bacillati</taxon>
        <taxon>Bacillota</taxon>
        <taxon>Clostridia</taxon>
        <taxon>Eubacteriales</taxon>
        <taxon>Clostridiaceae</taxon>
        <taxon>Oceanirhabdus</taxon>
    </lineage>
</organism>
<dbReference type="Gene3D" id="3.20.20.150">
    <property type="entry name" value="Divalent-metal-dependent TIM barrel enzymes"/>
    <property type="match status" value="1"/>
</dbReference>
<name>A0A9J6NVF5_9CLOT</name>
<sequence length="272" mass="31800">MAHKLGVSGSVILSNPEHYSELFWEGIDHIEIGEFYDEKALNDFIKQCREKQISFGIHSPLMRNGSKYDLIERVQYDSEFAWEQLELEAEKMSSLGADYLLVHFPYFKDEITGNANELIEEGLRKLSDIQNKYSIELICEPKLGLNRSAAGINYLHNFPKGIWGKYNIKLCIDIGDYIIATGEEIFNYLLKWKEFVKVVHLHNVYYQGNKYIWVPVHPTQKYEISNYKIEKIIRSLSQCEDVSFVFEHTPHTNPSKDLVNEGYEWVRFLISD</sequence>
<dbReference type="SUPFAM" id="SSF51658">
    <property type="entry name" value="Xylose isomerase-like"/>
    <property type="match status" value="1"/>
</dbReference>
<gene>
    <name evidence="2" type="ORF">KDK92_00710</name>
</gene>
<reference evidence="2" key="2">
    <citation type="submission" date="2021-04" db="EMBL/GenBank/DDBJ databases">
        <authorList>
            <person name="Dong X."/>
        </authorList>
    </citation>
    <scope>NUCLEOTIDE SEQUENCE</scope>
    <source>
        <strain evidence="2">ZWT</strain>
    </source>
</reference>
<dbReference type="InterPro" id="IPR036237">
    <property type="entry name" value="Xyl_isomerase-like_sf"/>
</dbReference>
<comment type="caution">
    <text evidence="2">The sequence shown here is derived from an EMBL/GenBank/DDBJ whole genome shotgun (WGS) entry which is preliminary data.</text>
</comment>
<evidence type="ECO:0000313" key="2">
    <source>
        <dbReference type="EMBL" id="MCM1988243.1"/>
    </source>
</evidence>